<feature type="region of interest" description="Disordered" evidence="1">
    <location>
        <begin position="37"/>
        <end position="64"/>
    </location>
</feature>
<keyword evidence="3" id="KW-1185">Reference proteome</keyword>
<evidence type="ECO:0000256" key="1">
    <source>
        <dbReference type="SAM" id="MobiDB-lite"/>
    </source>
</evidence>
<feature type="compositionally biased region" description="Low complexity" evidence="1">
    <location>
        <begin position="47"/>
        <end position="64"/>
    </location>
</feature>
<name>A0A1E3PUT9_LIPST</name>
<gene>
    <name evidence="2" type="ORF">LIPSTDRAFT_7209</name>
</gene>
<reference evidence="2 3" key="1">
    <citation type="journal article" date="2016" name="Proc. Natl. Acad. Sci. U.S.A.">
        <title>Comparative genomics of biotechnologically important yeasts.</title>
        <authorList>
            <person name="Riley R."/>
            <person name="Haridas S."/>
            <person name="Wolfe K.H."/>
            <person name="Lopes M.R."/>
            <person name="Hittinger C.T."/>
            <person name="Goeker M."/>
            <person name="Salamov A.A."/>
            <person name="Wisecaver J.H."/>
            <person name="Long T.M."/>
            <person name="Calvey C.H."/>
            <person name="Aerts A.L."/>
            <person name="Barry K.W."/>
            <person name="Choi C."/>
            <person name="Clum A."/>
            <person name="Coughlan A.Y."/>
            <person name="Deshpande S."/>
            <person name="Douglass A.P."/>
            <person name="Hanson S.J."/>
            <person name="Klenk H.-P."/>
            <person name="LaButti K.M."/>
            <person name="Lapidus A."/>
            <person name="Lindquist E.A."/>
            <person name="Lipzen A.M."/>
            <person name="Meier-Kolthoff J.P."/>
            <person name="Ohm R.A."/>
            <person name="Otillar R.P."/>
            <person name="Pangilinan J.L."/>
            <person name="Peng Y."/>
            <person name="Rokas A."/>
            <person name="Rosa C.A."/>
            <person name="Scheuner C."/>
            <person name="Sibirny A.A."/>
            <person name="Slot J.C."/>
            <person name="Stielow J.B."/>
            <person name="Sun H."/>
            <person name="Kurtzman C.P."/>
            <person name="Blackwell M."/>
            <person name="Grigoriev I.V."/>
            <person name="Jeffries T.W."/>
        </authorList>
    </citation>
    <scope>NUCLEOTIDE SEQUENCE [LARGE SCALE GENOMIC DNA]</scope>
    <source>
        <strain evidence="2 3">NRRL Y-11557</strain>
    </source>
</reference>
<dbReference type="Proteomes" id="UP000094385">
    <property type="component" value="Unassembled WGS sequence"/>
</dbReference>
<feature type="compositionally biased region" description="Polar residues" evidence="1">
    <location>
        <begin position="37"/>
        <end position="46"/>
    </location>
</feature>
<proteinExistence type="predicted"/>
<protein>
    <submittedName>
        <fullName evidence="2">Uncharacterized protein</fullName>
    </submittedName>
</protein>
<sequence>MSYSKAYSVIDQEAKRRFTLPRYSSSSTDIAASWTSPIPQSFSRHPSGSISNGNSGTWSSTSDRFSSDESATALYNVDLTRQHDTRGSRHLSLSVNSSSTSLCHFDDSTCFTRSSHGLQPTLSSPPSSEPSTTRIMHNPTIFEEEIHYGHLSYAIPGMDVDGQPEQNQADEMATMILEHVNRTSGSTHNRDLWWI</sequence>
<accession>A0A1E3PUT9</accession>
<evidence type="ECO:0000313" key="3">
    <source>
        <dbReference type="Proteomes" id="UP000094385"/>
    </source>
</evidence>
<dbReference type="AlphaFoldDB" id="A0A1E3PUT9"/>
<evidence type="ECO:0000313" key="2">
    <source>
        <dbReference type="EMBL" id="ODQ69199.1"/>
    </source>
</evidence>
<organism evidence="2 3">
    <name type="scientific">Lipomyces starkeyi NRRL Y-11557</name>
    <dbReference type="NCBI Taxonomy" id="675824"/>
    <lineage>
        <taxon>Eukaryota</taxon>
        <taxon>Fungi</taxon>
        <taxon>Dikarya</taxon>
        <taxon>Ascomycota</taxon>
        <taxon>Saccharomycotina</taxon>
        <taxon>Lipomycetes</taxon>
        <taxon>Lipomycetales</taxon>
        <taxon>Lipomycetaceae</taxon>
        <taxon>Lipomyces</taxon>
    </lineage>
</organism>
<dbReference type="EMBL" id="KV454305">
    <property type="protein sequence ID" value="ODQ69199.1"/>
    <property type="molecule type" value="Genomic_DNA"/>
</dbReference>